<feature type="compositionally biased region" description="Basic and acidic residues" evidence="1">
    <location>
        <begin position="1"/>
        <end position="33"/>
    </location>
</feature>
<dbReference type="AlphaFoldDB" id="A0A9P0H9K0"/>
<evidence type="ECO:0000313" key="2">
    <source>
        <dbReference type="EMBL" id="CAH1398113.1"/>
    </source>
</evidence>
<accession>A0A9P0H9K0</accession>
<evidence type="ECO:0000256" key="1">
    <source>
        <dbReference type="SAM" id="MobiDB-lite"/>
    </source>
</evidence>
<gene>
    <name evidence="2" type="ORF">NEZAVI_LOCUS7832</name>
</gene>
<dbReference type="EMBL" id="OV725080">
    <property type="protein sequence ID" value="CAH1398113.1"/>
    <property type="molecule type" value="Genomic_DNA"/>
</dbReference>
<organism evidence="2 3">
    <name type="scientific">Nezara viridula</name>
    <name type="common">Southern green stink bug</name>
    <name type="synonym">Cimex viridulus</name>
    <dbReference type="NCBI Taxonomy" id="85310"/>
    <lineage>
        <taxon>Eukaryota</taxon>
        <taxon>Metazoa</taxon>
        <taxon>Ecdysozoa</taxon>
        <taxon>Arthropoda</taxon>
        <taxon>Hexapoda</taxon>
        <taxon>Insecta</taxon>
        <taxon>Pterygota</taxon>
        <taxon>Neoptera</taxon>
        <taxon>Paraneoptera</taxon>
        <taxon>Hemiptera</taxon>
        <taxon>Heteroptera</taxon>
        <taxon>Panheteroptera</taxon>
        <taxon>Pentatomomorpha</taxon>
        <taxon>Pentatomoidea</taxon>
        <taxon>Pentatomidae</taxon>
        <taxon>Pentatominae</taxon>
        <taxon>Nezara</taxon>
    </lineage>
</organism>
<dbReference type="OrthoDB" id="10504734at2759"/>
<keyword evidence="3" id="KW-1185">Reference proteome</keyword>
<reference evidence="2" key="1">
    <citation type="submission" date="2022-01" db="EMBL/GenBank/DDBJ databases">
        <authorList>
            <person name="King R."/>
        </authorList>
    </citation>
    <scope>NUCLEOTIDE SEQUENCE</scope>
</reference>
<feature type="region of interest" description="Disordered" evidence="1">
    <location>
        <begin position="1"/>
        <end position="60"/>
    </location>
</feature>
<evidence type="ECO:0000313" key="3">
    <source>
        <dbReference type="Proteomes" id="UP001152798"/>
    </source>
</evidence>
<protein>
    <submittedName>
        <fullName evidence="2">Uncharacterized protein</fullName>
    </submittedName>
</protein>
<proteinExistence type="predicted"/>
<dbReference type="Proteomes" id="UP001152798">
    <property type="component" value="Chromosome 4"/>
</dbReference>
<sequence>MSERKNINRHLHNEYKMSASELDKKYSIGDSEGKISGLKSPSKKQLNNKEGLRRSSSNFKEDVDYPRFMPVFKEFSGPMGYDTSRTDLEAKKYEKRSKNTADWLGLKDSPEKPHPIETIYQSKIRLSPEAEASLRARDRTLQNNNKIKKEKEVIDTNTVLPAPVPPVPTMKSRNRNKGILMNELFGDVKMSNEEPTVKIGLGRYKHYK</sequence>
<name>A0A9P0H9K0_NEZVI</name>